<dbReference type="Gene3D" id="3.50.30.40">
    <property type="entry name" value="Ribonuclease E inhibitor RraA/RraA-like"/>
    <property type="match status" value="1"/>
</dbReference>
<accession>A0ABT1L814</accession>
<organism evidence="5 6">
    <name type="scientific">Alsobacter ponti</name>
    <dbReference type="NCBI Taxonomy" id="2962936"/>
    <lineage>
        <taxon>Bacteria</taxon>
        <taxon>Pseudomonadati</taxon>
        <taxon>Pseudomonadota</taxon>
        <taxon>Alphaproteobacteria</taxon>
        <taxon>Hyphomicrobiales</taxon>
        <taxon>Alsobacteraceae</taxon>
        <taxon>Alsobacter</taxon>
    </lineage>
</organism>
<gene>
    <name evidence="5" type="ORF">NK718_03815</name>
</gene>
<dbReference type="PANTHER" id="PTHR33254:SF4">
    <property type="entry name" value="4-HYDROXY-4-METHYL-2-OXOGLUTARATE ALDOLASE 3-RELATED"/>
    <property type="match status" value="1"/>
</dbReference>
<comment type="caution">
    <text evidence="5">The sequence shown here is derived from an EMBL/GenBank/DDBJ whole genome shotgun (WGS) entry which is preliminary data.</text>
</comment>
<protein>
    <recommendedName>
        <fullName evidence="2">Putative 4-hydroxy-4-methyl-2-oxoglutarate aldolase</fullName>
    </recommendedName>
    <alternativeName>
        <fullName evidence="3">Regulator of ribonuclease activity homolog</fullName>
    </alternativeName>
    <alternativeName>
        <fullName evidence="4">RraA-like protein</fullName>
    </alternativeName>
</protein>
<dbReference type="EMBL" id="JANCLU010000002">
    <property type="protein sequence ID" value="MCP8937630.1"/>
    <property type="molecule type" value="Genomic_DNA"/>
</dbReference>
<dbReference type="Pfam" id="PF03737">
    <property type="entry name" value="RraA-like"/>
    <property type="match status" value="1"/>
</dbReference>
<dbReference type="CDD" id="cd16841">
    <property type="entry name" value="RraA_family"/>
    <property type="match status" value="1"/>
</dbReference>
<dbReference type="RefSeq" id="WP_254738790.1">
    <property type="nucleotide sequence ID" value="NZ_JANCLU010000002.1"/>
</dbReference>
<dbReference type="Proteomes" id="UP001205890">
    <property type="component" value="Unassembled WGS sequence"/>
</dbReference>
<evidence type="ECO:0000256" key="4">
    <source>
        <dbReference type="ARBA" id="ARBA00030169"/>
    </source>
</evidence>
<sequence>MSRAEVSLAERLEACHSSVVHDVMKDMGLRIRVLPREILGLEPWMRVAGPVFTVRGRPDPTLDKHTSLYEWAGLLSKSPSGHVVVCQPQDDVRALFGGLSAEALKIKGVRGYIVDGGCRDIQAIVDQRFPVFARYGTPVDIVCAWRAEAFGEPVAIGGQMVAPDDMVIADRDGIILIDGPAAADVIAAAEAKMATEGEMVKAIRAGQDPQEAYMRYRVF</sequence>
<proteinExistence type="predicted"/>
<evidence type="ECO:0000313" key="5">
    <source>
        <dbReference type="EMBL" id="MCP8937630.1"/>
    </source>
</evidence>
<comment type="cofactor">
    <cofactor evidence="1">
        <name>a divalent metal cation</name>
        <dbReference type="ChEBI" id="CHEBI:60240"/>
    </cofactor>
</comment>
<dbReference type="InterPro" id="IPR036704">
    <property type="entry name" value="RraA/RraA-like_sf"/>
</dbReference>
<evidence type="ECO:0000256" key="1">
    <source>
        <dbReference type="ARBA" id="ARBA00001968"/>
    </source>
</evidence>
<reference evidence="5 6" key="1">
    <citation type="submission" date="2022-07" db="EMBL/GenBank/DDBJ databases">
        <authorList>
            <person name="Li W.-J."/>
            <person name="Deng Q.-Q."/>
        </authorList>
    </citation>
    <scope>NUCLEOTIDE SEQUENCE [LARGE SCALE GENOMIC DNA]</scope>
    <source>
        <strain evidence="5 6">SYSU M60028</strain>
    </source>
</reference>
<name>A0ABT1L814_9HYPH</name>
<dbReference type="PANTHER" id="PTHR33254">
    <property type="entry name" value="4-HYDROXY-4-METHYL-2-OXOGLUTARATE ALDOLASE 3-RELATED"/>
    <property type="match status" value="1"/>
</dbReference>
<keyword evidence="6" id="KW-1185">Reference proteome</keyword>
<evidence type="ECO:0000313" key="6">
    <source>
        <dbReference type="Proteomes" id="UP001205890"/>
    </source>
</evidence>
<evidence type="ECO:0000256" key="2">
    <source>
        <dbReference type="ARBA" id="ARBA00016549"/>
    </source>
</evidence>
<dbReference type="InterPro" id="IPR005493">
    <property type="entry name" value="RraA/RraA-like"/>
</dbReference>
<evidence type="ECO:0000256" key="3">
    <source>
        <dbReference type="ARBA" id="ARBA00029596"/>
    </source>
</evidence>
<dbReference type="SUPFAM" id="SSF89562">
    <property type="entry name" value="RraA-like"/>
    <property type="match status" value="1"/>
</dbReference>